<name>A0ABW5L388_9SPHI</name>
<reference evidence="2" key="1">
    <citation type="journal article" date="2019" name="Int. J. Syst. Evol. Microbiol.">
        <title>The Global Catalogue of Microorganisms (GCM) 10K type strain sequencing project: providing services to taxonomists for standard genome sequencing and annotation.</title>
        <authorList>
            <consortium name="The Broad Institute Genomics Platform"/>
            <consortium name="The Broad Institute Genome Sequencing Center for Infectious Disease"/>
            <person name="Wu L."/>
            <person name="Ma J."/>
        </authorList>
    </citation>
    <scope>NUCLEOTIDE SEQUENCE [LARGE SCALE GENOMIC DNA]</scope>
    <source>
        <strain evidence="2">KCTC 52298</strain>
    </source>
</reference>
<dbReference type="InterPro" id="IPR027056">
    <property type="entry name" value="Gluconate_2DH_su3"/>
</dbReference>
<keyword evidence="2" id="KW-1185">Reference proteome</keyword>
<dbReference type="Pfam" id="PF13618">
    <property type="entry name" value="Gluconate_2-dh3"/>
    <property type="match status" value="1"/>
</dbReference>
<dbReference type="Proteomes" id="UP001597440">
    <property type="component" value="Unassembled WGS sequence"/>
</dbReference>
<protein>
    <submittedName>
        <fullName evidence="1">Gluconate 2-dehydrogenase subunit 3 family protein</fullName>
    </submittedName>
</protein>
<evidence type="ECO:0000313" key="1">
    <source>
        <dbReference type="EMBL" id="MFD2554743.1"/>
    </source>
</evidence>
<organism evidence="1 2">
    <name type="scientific">Sphingobacterium tabacisoli</name>
    <dbReference type="NCBI Taxonomy" id="2044855"/>
    <lineage>
        <taxon>Bacteria</taxon>
        <taxon>Pseudomonadati</taxon>
        <taxon>Bacteroidota</taxon>
        <taxon>Sphingobacteriia</taxon>
        <taxon>Sphingobacteriales</taxon>
        <taxon>Sphingobacteriaceae</taxon>
        <taxon>Sphingobacterium</taxon>
    </lineage>
</organism>
<evidence type="ECO:0000313" key="2">
    <source>
        <dbReference type="Proteomes" id="UP001597440"/>
    </source>
</evidence>
<dbReference type="RefSeq" id="WP_210353134.1">
    <property type="nucleotide sequence ID" value="NZ_JAEQMU010000001.1"/>
</dbReference>
<gene>
    <name evidence="1" type="ORF">ACFSQW_10105</name>
</gene>
<sequence>MNRRGFIYRLAIISPLLAFKLGCTASKSEWELISGFVKDVRNVILPSGDNITMEELSLERFVLTMLQDCFSPDEQQRFFEGRGALDRYCDKHYKRIFEDLNSENKLAIISRLNAKDKEMDKETLFLFGKIKAKIIQGFQQSELMMKDRKRYELVPGRYNGYYKIA</sequence>
<proteinExistence type="predicted"/>
<comment type="caution">
    <text evidence="1">The sequence shown here is derived from an EMBL/GenBank/DDBJ whole genome shotgun (WGS) entry which is preliminary data.</text>
</comment>
<dbReference type="EMBL" id="JBHULD010000014">
    <property type="protein sequence ID" value="MFD2554743.1"/>
    <property type="molecule type" value="Genomic_DNA"/>
</dbReference>
<accession>A0ABW5L388</accession>